<accession>A0A392SJF6</accession>
<proteinExistence type="predicted"/>
<dbReference type="EMBL" id="LXQA010381405">
    <property type="protein sequence ID" value="MCI48085.1"/>
    <property type="molecule type" value="Genomic_DNA"/>
</dbReference>
<comment type="caution">
    <text evidence="1">The sequence shown here is derived from an EMBL/GenBank/DDBJ whole genome shotgun (WGS) entry which is preliminary data.</text>
</comment>
<reference evidence="1 2" key="1">
    <citation type="journal article" date="2018" name="Front. Plant Sci.">
        <title>Red Clover (Trifolium pratense) and Zigzag Clover (T. medium) - A Picture of Genomic Similarities and Differences.</title>
        <authorList>
            <person name="Dluhosova J."/>
            <person name="Istvanek J."/>
            <person name="Nedelnik J."/>
            <person name="Repkova J."/>
        </authorList>
    </citation>
    <scope>NUCLEOTIDE SEQUENCE [LARGE SCALE GENOMIC DNA]</scope>
    <source>
        <strain evidence="2">cv. 10/8</strain>
        <tissue evidence="1">Leaf</tissue>
    </source>
</reference>
<evidence type="ECO:0000313" key="1">
    <source>
        <dbReference type="EMBL" id="MCI48085.1"/>
    </source>
</evidence>
<name>A0A392SJF6_9FABA</name>
<organism evidence="1 2">
    <name type="scientific">Trifolium medium</name>
    <dbReference type="NCBI Taxonomy" id="97028"/>
    <lineage>
        <taxon>Eukaryota</taxon>
        <taxon>Viridiplantae</taxon>
        <taxon>Streptophyta</taxon>
        <taxon>Embryophyta</taxon>
        <taxon>Tracheophyta</taxon>
        <taxon>Spermatophyta</taxon>
        <taxon>Magnoliopsida</taxon>
        <taxon>eudicotyledons</taxon>
        <taxon>Gunneridae</taxon>
        <taxon>Pentapetalae</taxon>
        <taxon>rosids</taxon>
        <taxon>fabids</taxon>
        <taxon>Fabales</taxon>
        <taxon>Fabaceae</taxon>
        <taxon>Papilionoideae</taxon>
        <taxon>50 kb inversion clade</taxon>
        <taxon>NPAAA clade</taxon>
        <taxon>Hologalegina</taxon>
        <taxon>IRL clade</taxon>
        <taxon>Trifolieae</taxon>
        <taxon>Trifolium</taxon>
    </lineage>
</organism>
<feature type="non-terminal residue" evidence="1">
    <location>
        <position position="1"/>
    </location>
</feature>
<dbReference type="Proteomes" id="UP000265520">
    <property type="component" value="Unassembled WGS sequence"/>
</dbReference>
<protein>
    <submittedName>
        <fullName evidence="1">Uncharacterized protein</fullName>
    </submittedName>
</protein>
<keyword evidence="2" id="KW-1185">Reference proteome</keyword>
<dbReference type="AlphaFoldDB" id="A0A392SJF6"/>
<evidence type="ECO:0000313" key="2">
    <source>
        <dbReference type="Proteomes" id="UP000265520"/>
    </source>
</evidence>
<sequence length="86" mass="9312">ACGGCWRQEKHRRARLTILRRLVTGKAPSGTPNYSATVGGCLWVWLCVSRQLATGKASSGSPDYSTEVGGFGFSSWIWLESGCCQL</sequence>